<feature type="domain" description="HTH araC/xylS-type" evidence="4">
    <location>
        <begin position="214"/>
        <end position="313"/>
    </location>
</feature>
<dbReference type="InterPro" id="IPR035418">
    <property type="entry name" value="AraC-bd_2"/>
</dbReference>
<keyword evidence="6" id="KW-1185">Reference proteome</keyword>
<dbReference type="PROSITE" id="PS01124">
    <property type="entry name" value="HTH_ARAC_FAMILY_2"/>
    <property type="match status" value="1"/>
</dbReference>
<dbReference type="InterPro" id="IPR050204">
    <property type="entry name" value="AraC_XylS_family_regulators"/>
</dbReference>
<name>A0ABU5DVR5_9PROT</name>
<sequence>MQLDATTIHSSDHLPGARQYDWWRDAVSATHLPWDLPRRLEGDYRARFRQQAIGQAQIVHCACDPCEGRRGKAEIAQLQQPLFGILYVLKGREKLTQGGREIMLEQGSFTLWDSTRPIAFGLPQDLEKITLLLPHELVAERLPQAEDLVLRPVSGRRGPGALFATHLRALAREGAALPLSGTAPILRATLDLLATSLSAVEDDADGGYHRAMRRRIQDFILQNLADPDLRPDDIARAAGISERQLHRLFQSGGHTVERWIWQQRLQRCRDDLLARPTARISEIAFAHGFSDAAHFSRSFRDMFGVSPRQFRKTAN</sequence>
<evidence type="ECO:0000259" key="4">
    <source>
        <dbReference type="PROSITE" id="PS01124"/>
    </source>
</evidence>
<dbReference type="Pfam" id="PF14525">
    <property type="entry name" value="AraC_binding_2"/>
    <property type="match status" value="1"/>
</dbReference>
<comment type="caution">
    <text evidence="5">The sequence shown here is derived from an EMBL/GenBank/DDBJ whole genome shotgun (WGS) entry which is preliminary data.</text>
</comment>
<dbReference type="SUPFAM" id="SSF46689">
    <property type="entry name" value="Homeodomain-like"/>
    <property type="match status" value="1"/>
</dbReference>
<keyword evidence="2" id="KW-0238">DNA-binding</keyword>
<accession>A0ABU5DVR5</accession>
<dbReference type="Gene3D" id="1.10.10.60">
    <property type="entry name" value="Homeodomain-like"/>
    <property type="match status" value="1"/>
</dbReference>
<dbReference type="Proteomes" id="UP001271769">
    <property type="component" value="Unassembled WGS sequence"/>
</dbReference>
<dbReference type="Pfam" id="PF12833">
    <property type="entry name" value="HTH_18"/>
    <property type="match status" value="1"/>
</dbReference>
<evidence type="ECO:0000256" key="1">
    <source>
        <dbReference type="ARBA" id="ARBA00023015"/>
    </source>
</evidence>
<dbReference type="RefSeq" id="WP_320499836.1">
    <property type="nucleotide sequence ID" value="NZ_JAXCLX010000001.1"/>
</dbReference>
<evidence type="ECO:0000313" key="6">
    <source>
        <dbReference type="Proteomes" id="UP001271769"/>
    </source>
</evidence>
<evidence type="ECO:0000256" key="3">
    <source>
        <dbReference type="ARBA" id="ARBA00023163"/>
    </source>
</evidence>
<dbReference type="InterPro" id="IPR018060">
    <property type="entry name" value="HTH_AraC"/>
</dbReference>
<dbReference type="SMART" id="SM00342">
    <property type="entry name" value="HTH_ARAC"/>
    <property type="match status" value="1"/>
</dbReference>
<reference evidence="5 6" key="1">
    <citation type="journal article" date="2013" name="Antonie Van Leeuwenhoek">
        <title>Dongia rigui sp. nov., isolated from freshwater of a large wetland in Korea.</title>
        <authorList>
            <person name="Baik K.S."/>
            <person name="Hwang Y.M."/>
            <person name="Choi J.S."/>
            <person name="Kwon J."/>
            <person name="Seong C.N."/>
        </authorList>
    </citation>
    <scope>NUCLEOTIDE SEQUENCE [LARGE SCALE GENOMIC DNA]</scope>
    <source>
        <strain evidence="5 6">04SU4-P</strain>
    </source>
</reference>
<gene>
    <name evidence="5" type="ORF">SMD31_05715</name>
</gene>
<protein>
    <submittedName>
        <fullName evidence="5">Helix-turn-helix domain-containing protein</fullName>
    </submittedName>
</protein>
<keyword evidence="1" id="KW-0805">Transcription regulation</keyword>
<dbReference type="PANTHER" id="PTHR46796:SF6">
    <property type="entry name" value="ARAC SUBFAMILY"/>
    <property type="match status" value="1"/>
</dbReference>
<proteinExistence type="predicted"/>
<dbReference type="PRINTS" id="PR00032">
    <property type="entry name" value="HTHARAC"/>
</dbReference>
<dbReference type="EMBL" id="JAXCLX010000001">
    <property type="protein sequence ID" value="MDY0871406.1"/>
    <property type="molecule type" value="Genomic_DNA"/>
</dbReference>
<keyword evidence="3" id="KW-0804">Transcription</keyword>
<dbReference type="PANTHER" id="PTHR46796">
    <property type="entry name" value="HTH-TYPE TRANSCRIPTIONAL ACTIVATOR RHAS-RELATED"/>
    <property type="match status" value="1"/>
</dbReference>
<dbReference type="InterPro" id="IPR020449">
    <property type="entry name" value="Tscrpt_reg_AraC-type_HTH"/>
</dbReference>
<evidence type="ECO:0000313" key="5">
    <source>
        <dbReference type="EMBL" id="MDY0871406.1"/>
    </source>
</evidence>
<dbReference type="InterPro" id="IPR009057">
    <property type="entry name" value="Homeodomain-like_sf"/>
</dbReference>
<organism evidence="5 6">
    <name type="scientific">Dongia rigui</name>
    <dbReference type="NCBI Taxonomy" id="940149"/>
    <lineage>
        <taxon>Bacteria</taxon>
        <taxon>Pseudomonadati</taxon>
        <taxon>Pseudomonadota</taxon>
        <taxon>Alphaproteobacteria</taxon>
        <taxon>Rhodospirillales</taxon>
        <taxon>Dongiaceae</taxon>
        <taxon>Dongia</taxon>
    </lineage>
</organism>
<evidence type="ECO:0000256" key="2">
    <source>
        <dbReference type="ARBA" id="ARBA00023125"/>
    </source>
</evidence>